<dbReference type="AlphaFoldDB" id="A0A8R7P6G2"/>
<keyword evidence="3" id="KW-1185">Reference proteome</keyword>
<evidence type="ECO:0000313" key="3">
    <source>
        <dbReference type="Proteomes" id="UP000015106"/>
    </source>
</evidence>
<dbReference type="PANTHER" id="PTHR10775:SF173">
    <property type="match status" value="1"/>
</dbReference>
<dbReference type="InterPro" id="IPR029480">
    <property type="entry name" value="Transpos_assoc"/>
</dbReference>
<reference evidence="2" key="3">
    <citation type="submission" date="2022-06" db="UniProtKB">
        <authorList>
            <consortium name="EnsemblPlants"/>
        </authorList>
    </citation>
    <scope>IDENTIFICATION</scope>
</reference>
<reference evidence="3" key="1">
    <citation type="journal article" date="2013" name="Nature">
        <title>Draft genome of the wheat A-genome progenitor Triticum urartu.</title>
        <authorList>
            <person name="Ling H.Q."/>
            <person name="Zhao S."/>
            <person name="Liu D."/>
            <person name="Wang J."/>
            <person name="Sun H."/>
            <person name="Zhang C."/>
            <person name="Fan H."/>
            <person name="Li D."/>
            <person name="Dong L."/>
            <person name="Tao Y."/>
            <person name="Gao C."/>
            <person name="Wu H."/>
            <person name="Li Y."/>
            <person name="Cui Y."/>
            <person name="Guo X."/>
            <person name="Zheng S."/>
            <person name="Wang B."/>
            <person name="Yu K."/>
            <person name="Liang Q."/>
            <person name="Yang W."/>
            <person name="Lou X."/>
            <person name="Chen J."/>
            <person name="Feng M."/>
            <person name="Jian J."/>
            <person name="Zhang X."/>
            <person name="Luo G."/>
            <person name="Jiang Y."/>
            <person name="Liu J."/>
            <person name="Wang Z."/>
            <person name="Sha Y."/>
            <person name="Zhang B."/>
            <person name="Wu H."/>
            <person name="Tang D."/>
            <person name="Shen Q."/>
            <person name="Xue P."/>
            <person name="Zou S."/>
            <person name="Wang X."/>
            <person name="Liu X."/>
            <person name="Wang F."/>
            <person name="Yang Y."/>
            <person name="An X."/>
            <person name="Dong Z."/>
            <person name="Zhang K."/>
            <person name="Zhang X."/>
            <person name="Luo M.C."/>
            <person name="Dvorak J."/>
            <person name="Tong Y."/>
            <person name="Wang J."/>
            <person name="Yang H."/>
            <person name="Li Z."/>
            <person name="Wang D."/>
            <person name="Zhang A."/>
            <person name="Wang J."/>
        </authorList>
    </citation>
    <scope>NUCLEOTIDE SEQUENCE</scope>
    <source>
        <strain evidence="3">cv. G1812</strain>
    </source>
</reference>
<evidence type="ECO:0000313" key="2">
    <source>
        <dbReference type="EnsemblPlants" id="TuG1812G0100003697.01.T01.cds366011"/>
    </source>
</evidence>
<dbReference type="Pfam" id="PF13963">
    <property type="entry name" value="Transpos_assoc"/>
    <property type="match status" value="1"/>
</dbReference>
<dbReference type="Gramene" id="TuG1812G0100003697.01.T01">
    <property type="protein sequence ID" value="TuG1812G0100003697.01.T01.cds366011"/>
    <property type="gene ID" value="TuG1812G0100003697.01"/>
</dbReference>
<name>A0A8R7P6G2_TRIUA</name>
<organism evidence="2 3">
    <name type="scientific">Triticum urartu</name>
    <name type="common">Red wild einkorn</name>
    <name type="synonym">Crithodium urartu</name>
    <dbReference type="NCBI Taxonomy" id="4572"/>
    <lineage>
        <taxon>Eukaryota</taxon>
        <taxon>Viridiplantae</taxon>
        <taxon>Streptophyta</taxon>
        <taxon>Embryophyta</taxon>
        <taxon>Tracheophyta</taxon>
        <taxon>Spermatophyta</taxon>
        <taxon>Magnoliopsida</taxon>
        <taxon>Liliopsida</taxon>
        <taxon>Poales</taxon>
        <taxon>Poaceae</taxon>
        <taxon>BOP clade</taxon>
        <taxon>Pooideae</taxon>
        <taxon>Triticodae</taxon>
        <taxon>Triticeae</taxon>
        <taxon>Triticinae</taxon>
        <taxon>Triticum</taxon>
    </lineage>
</organism>
<accession>A0A8R7P6G2</accession>
<evidence type="ECO:0000259" key="1">
    <source>
        <dbReference type="Pfam" id="PF13963"/>
    </source>
</evidence>
<feature type="domain" description="Transposase-associated" evidence="1">
    <location>
        <begin position="6"/>
        <end position="79"/>
    </location>
</feature>
<proteinExistence type="predicted"/>
<dbReference type="Proteomes" id="UP000015106">
    <property type="component" value="Chromosome 1"/>
</dbReference>
<dbReference type="EnsemblPlants" id="TuG1812G0100003697.01.T01">
    <property type="protein sequence ID" value="TuG1812G0100003697.01.T01.cds366011"/>
    <property type="gene ID" value="TuG1812G0100003697.01"/>
</dbReference>
<dbReference type="PANTHER" id="PTHR10775">
    <property type="entry name" value="OS08G0208400 PROTEIN"/>
    <property type="match status" value="1"/>
</dbReference>
<protein>
    <recommendedName>
        <fullName evidence="1">Transposase-associated domain-containing protein</fullName>
    </recommendedName>
</protein>
<sequence length="314" mass="36489">MIPSKIWMRLVDERLDDEYLEGVENFLDYAFSHAGRENEIRCPCIKCYNTYSHPRALVSSHLKVYGILRNYTFWYHHGEVAREPQTVSEGQGDEEMQEESADGYDPMQDLLHDLFAQNNNPTEQTTTPPSNEEEPNNEAAKFYKLLDNYNQPLYEGSSTTKLSALVNLLHIKNLGKWSNKSFTMLLEYLRKAFLPQNSTLPNSYYEAKKTIQELGLSYRKIDACTNHCMLYWKEDINAESCKVCGASRWKEDKRIGTTMHSAKGKKIPPKTMRYFPLKPRLQRMFMCHKTAESFRWHAEGRVDDGVIRCPADSK</sequence>
<reference evidence="2" key="2">
    <citation type="submission" date="2018-03" db="EMBL/GenBank/DDBJ databases">
        <title>The Triticum urartu genome reveals the dynamic nature of wheat genome evolution.</title>
        <authorList>
            <person name="Ling H."/>
            <person name="Ma B."/>
            <person name="Shi X."/>
            <person name="Liu H."/>
            <person name="Dong L."/>
            <person name="Sun H."/>
            <person name="Cao Y."/>
            <person name="Gao Q."/>
            <person name="Zheng S."/>
            <person name="Li Y."/>
            <person name="Yu Y."/>
            <person name="Du H."/>
            <person name="Qi M."/>
            <person name="Li Y."/>
            <person name="Yu H."/>
            <person name="Cui Y."/>
            <person name="Wang N."/>
            <person name="Chen C."/>
            <person name="Wu H."/>
            <person name="Zhao Y."/>
            <person name="Zhang J."/>
            <person name="Li Y."/>
            <person name="Zhou W."/>
            <person name="Zhang B."/>
            <person name="Hu W."/>
            <person name="Eijk M."/>
            <person name="Tang J."/>
            <person name="Witsenboer H."/>
            <person name="Zhao S."/>
            <person name="Li Z."/>
            <person name="Zhang A."/>
            <person name="Wang D."/>
            <person name="Liang C."/>
        </authorList>
    </citation>
    <scope>NUCLEOTIDE SEQUENCE [LARGE SCALE GENOMIC DNA]</scope>
    <source>
        <strain evidence="2">cv. G1812</strain>
    </source>
</reference>